<feature type="domain" description="DAGKc" evidence="2">
    <location>
        <begin position="35"/>
        <end position="151"/>
    </location>
</feature>
<dbReference type="InterPro" id="IPR001206">
    <property type="entry name" value="Diacylglycerol_kinase_cat_dom"/>
</dbReference>
<dbReference type="InterPro" id="IPR017438">
    <property type="entry name" value="ATP-NAD_kinase_N"/>
</dbReference>
<dbReference type="PROSITE" id="PS50146">
    <property type="entry name" value="DAGK"/>
    <property type="match status" value="1"/>
</dbReference>
<dbReference type="Gene3D" id="3.40.50.10330">
    <property type="entry name" value="Probable inorganic polyphosphate/atp-NAD kinase, domain 1"/>
    <property type="match status" value="1"/>
</dbReference>
<organism evidence="3 4">
    <name type="scientific">Nitrosospira briensis</name>
    <dbReference type="NCBI Taxonomy" id="35799"/>
    <lineage>
        <taxon>Bacteria</taxon>
        <taxon>Pseudomonadati</taxon>
        <taxon>Pseudomonadota</taxon>
        <taxon>Betaproteobacteria</taxon>
        <taxon>Nitrosomonadales</taxon>
        <taxon>Nitrosomonadaceae</taxon>
        <taxon>Nitrosospira</taxon>
    </lineage>
</organism>
<feature type="transmembrane region" description="Helical" evidence="1">
    <location>
        <begin position="151"/>
        <end position="171"/>
    </location>
</feature>
<keyword evidence="1" id="KW-1133">Transmembrane helix</keyword>
<dbReference type="InterPro" id="IPR016064">
    <property type="entry name" value="NAD/diacylglycerol_kinase_sf"/>
</dbReference>
<name>A0A1I5AN49_9PROT</name>
<protein>
    <submittedName>
        <fullName evidence="3">Diacylglycerol kinase family enzyme</fullName>
    </submittedName>
</protein>
<reference evidence="4" key="1">
    <citation type="submission" date="2016-10" db="EMBL/GenBank/DDBJ databases">
        <authorList>
            <person name="Varghese N."/>
        </authorList>
    </citation>
    <scope>NUCLEOTIDE SEQUENCE [LARGE SCALE GENOMIC DNA]</scope>
    <source>
        <strain evidence="4">Nsp8</strain>
    </source>
</reference>
<evidence type="ECO:0000259" key="2">
    <source>
        <dbReference type="PROSITE" id="PS50146"/>
    </source>
</evidence>
<sequence>MIEQSRIERFREGSATVGFLFNPMSGRIRKRRDAIRHELTGFPNAASREATSAAEINASVDAFLQEDTDLLVIVGGDGTVQAVLNHLFTTRPMANWPVLTVVPGGTTNMTALDMGIHGKPEHVLRKLSKCLQGRTLPVLLQRHVLCIEQAGAANVYGMFFGIGLIARAVIFSQGRIKQLGVTGEVYSAIIMLGYLAGALMGRRQGAWAPVQMSVIEQGIELHHGSYAFLFASTLDRLLFGMRPYWGREREPLHVTFVRQQRKRPLRSLLQLLSGRGSVLEERDGYYSSNTRTLELLVDDEYIVDGESYRATSHGGPLRLSAVGPINFLVADSGNADS</sequence>
<evidence type="ECO:0000256" key="1">
    <source>
        <dbReference type="SAM" id="Phobius"/>
    </source>
</evidence>
<gene>
    <name evidence="3" type="ORF">SAMN05216386_1463</name>
</gene>
<dbReference type="Proteomes" id="UP000183107">
    <property type="component" value="Unassembled WGS sequence"/>
</dbReference>
<dbReference type="GO" id="GO:0016301">
    <property type="term" value="F:kinase activity"/>
    <property type="evidence" value="ECO:0007669"/>
    <property type="project" value="UniProtKB-KW"/>
</dbReference>
<dbReference type="SMART" id="SM00046">
    <property type="entry name" value="DAGKc"/>
    <property type="match status" value="1"/>
</dbReference>
<dbReference type="AlphaFoldDB" id="A0A1I5AN49"/>
<keyword evidence="1" id="KW-0812">Transmembrane</keyword>
<feature type="transmembrane region" description="Helical" evidence="1">
    <location>
        <begin position="183"/>
        <end position="201"/>
    </location>
</feature>
<keyword evidence="1" id="KW-0472">Membrane</keyword>
<dbReference type="SUPFAM" id="SSF111331">
    <property type="entry name" value="NAD kinase/diacylglycerol kinase-like"/>
    <property type="match status" value="1"/>
</dbReference>
<keyword evidence="3" id="KW-0418">Kinase</keyword>
<keyword evidence="3" id="KW-0808">Transferase</keyword>
<accession>A0A1I5AN49</accession>
<evidence type="ECO:0000313" key="4">
    <source>
        <dbReference type="Proteomes" id="UP000183107"/>
    </source>
</evidence>
<proteinExistence type="predicted"/>
<dbReference type="EMBL" id="FOVJ01000002">
    <property type="protein sequence ID" value="SFN63845.1"/>
    <property type="molecule type" value="Genomic_DNA"/>
</dbReference>
<keyword evidence="4" id="KW-1185">Reference proteome</keyword>
<evidence type="ECO:0000313" key="3">
    <source>
        <dbReference type="EMBL" id="SFN63845.1"/>
    </source>
</evidence>
<dbReference type="Pfam" id="PF00781">
    <property type="entry name" value="DAGK_cat"/>
    <property type="match status" value="1"/>
</dbReference>